<evidence type="ECO:0000313" key="2">
    <source>
        <dbReference type="EMBL" id="MFB9834224.1"/>
    </source>
</evidence>
<protein>
    <submittedName>
        <fullName evidence="2">Uncharacterized protein</fullName>
    </submittedName>
</protein>
<proteinExistence type="predicted"/>
<accession>A0ABV5YGQ6</accession>
<feature type="region of interest" description="Disordered" evidence="1">
    <location>
        <begin position="1"/>
        <end position="22"/>
    </location>
</feature>
<organism evidence="2 3">
    <name type="scientific">Actinoallomurus acaciae</name>
    <dbReference type="NCBI Taxonomy" id="502577"/>
    <lineage>
        <taxon>Bacteria</taxon>
        <taxon>Bacillati</taxon>
        <taxon>Actinomycetota</taxon>
        <taxon>Actinomycetes</taxon>
        <taxon>Streptosporangiales</taxon>
        <taxon>Thermomonosporaceae</taxon>
        <taxon>Actinoallomurus</taxon>
    </lineage>
</organism>
<evidence type="ECO:0000313" key="3">
    <source>
        <dbReference type="Proteomes" id="UP001589627"/>
    </source>
</evidence>
<reference evidence="2 3" key="1">
    <citation type="submission" date="2024-09" db="EMBL/GenBank/DDBJ databases">
        <authorList>
            <person name="Sun Q."/>
            <person name="Mori K."/>
        </authorList>
    </citation>
    <scope>NUCLEOTIDE SEQUENCE [LARGE SCALE GENOMIC DNA]</scope>
    <source>
        <strain evidence="2 3">TBRC 0563</strain>
    </source>
</reference>
<dbReference type="Proteomes" id="UP001589627">
    <property type="component" value="Unassembled WGS sequence"/>
</dbReference>
<name>A0ABV5YGQ6_9ACTN</name>
<sequence>MTVPSIRPQGEQGGGLDERAEVGGGVLEDPYLKVPVAVNRPALSYGMLSHLRRSALGESAVSRPVTGS</sequence>
<comment type="caution">
    <text evidence="2">The sequence shown here is derived from an EMBL/GenBank/DDBJ whole genome shotgun (WGS) entry which is preliminary data.</text>
</comment>
<evidence type="ECO:0000256" key="1">
    <source>
        <dbReference type="SAM" id="MobiDB-lite"/>
    </source>
</evidence>
<dbReference type="EMBL" id="JBHLZP010000127">
    <property type="protein sequence ID" value="MFB9834224.1"/>
    <property type="molecule type" value="Genomic_DNA"/>
</dbReference>
<keyword evidence="3" id="KW-1185">Reference proteome</keyword>
<dbReference type="RefSeq" id="WP_378203423.1">
    <property type="nucleotide sequence ID" value="NZ_JBHLZP010000127.1"/>
</dbReference>
<gene>
    <name evidence="2" type="ORF">ACFFNX_18735</name>
</gene>